<evidence type="ECO:0000313" key="2">
    <source>
        <dbReference type="Proteomes" id="UP000000378"/>
    </source>
</evidence>
<dbReference type="STRING" id="643648.Slip_1364"/>
<reference evidence="2" key="1">
    <citation type="journal article" date="2010" name="Stand. Genomic Sci.">
        <title>Complete genome sequence of Syntrophothermus lipocalidus type strain (TGB-C1T).</title>
        <authorList>
            <consortium name="US DOE Joint Genome Institute (JGI-PGF)"/>
            <person name="Djao O."/>
            <person name="Zhang X."/>
            <person name="Lucas S."/>
            <person name="Lapidus A."/>
            <person name="Glavina Del Rio T."/>
            <person name="Nolan M."/>
            <person name="Tice H."/>
            <person name="Cheng J."/>
            <person name="Han C."/>
            <person name="Tapia R."/>
            <person name="Goodwin L."/>
            <person name="Pitluck S."/>
            <person name="Liolios K."/>
            <person name="Ivanova N."/>
            <person name="Mavromatis K."/>
            <person name="Mikhailova N."/>
            <person name="Ovchinnikova G."/>
            <person name="Pati A."/>
            <person name="Brambilla E."/>
            <person name="Chen A."/>
            <person name="Palaniappan K."/>
            <person name="Land M."/>
            <person name="Hauser L."/>
            <person name="Chang Y."/>
            <person name="Jeffries C."/>
            <person name="Rohde M."/>
            <person name="Sikorski J."/>
            <person name="Spring S."/>
            <person name="Goker M."/>
            <person name="Detter J."/>
            <person name="Woyke T."/>
            <person name="Bristow J."/>
            <person name="Eisen J."/>
            <person name="Markowitz V."/>
            <person name="Hugenholtz P."/>
            <person name="Kyrpides N."/>
            <person name="Klenk H."/>
        </authorList>
    </citation>
    <scope>NUCLEOTIDE SEQUENCE [LARGE SCALE GENOMIC DNA]</scope>
    <source>
        <strain evidence="2">DSM 12680 / TGB-C1</strain>
    </source>
</reference>
<name>D7CN42_SYNLT</name>
<keyword evidence="2" id="KW-1185">Reference proteome</keyword>
<gene>
    <name evidence="1" type="ordered locus">Slip_1364</name>
</gene>
<dbReference type="Proteomes" id="UP000000378">
    <property type="component" value="Chromosome"/>
</dbReference>
<accession>D7CN42</accession>
<evidence type="ECO:0008006" key="3">
    <source>
        <dbReference type="Google" id="ProtNLM"/>
    </source>
</evidence>
<protein>
    <recommendedName>
        <fullName evidence="3">DUF2197 domain-containing protein</fullName>
    </recommendedName>
</protein>
<dbReference type="Pfam" id="PF09963">
    <property type="entry name" value="DUF2197"/>
    <property type="match status" value="1"/>
</dbReference>
<dbReference type="eggNOG" id="COG4896">
    <property type="taxonomic scope" value="Bacteria"/>
</dbReference>
<dbReference type="EMBL" id="CP002048">
    <property type="protein sequence ID" value="ADI02127.1"/>
    <property type="molecule type" value="Genomic_DNA"/>
</dbReference>
<proteinExistence type="predicted"/>
<dbReference type="RefSeq" id="WP_013175529.1">
    <property type="nucleotide sequence ID" value="NC_014220.1"/>
</dbReference>
<dbReference type="InterPro" id="IPR019241">
    <property type="entry name" value="DUF2197"/>
</dbReference>
<sequence>MPLVTRCALCGKKYEIAEDNPAYQKLVAKPSSTYICDMCKNRVRFESEDQQKPKKPM</sequence>
<dbReference type="KEGG" id="slp:Slip_1364"/>
<dbReference type="AlphaFoldDB" id="D7CN42"/>
<dbReference type="HOGENOM" id="CLU_204466_0_0_9"/>
<organism evidence="1 2">
    <name type="scientific">Syntrophothermus lipocalidus (strain DSM 12680 / TGB-C1)</name>
    <dbReference type="NCBI Taxonomy" id="643648"/>
    <lineage>
        <taxon>Bacteria</taxon>
        <taxon>Bacillati</taxon>
        <taxon>Bacillota</taxon>
        <taxon>Clostridia</taxon>
        <taxon>Eubacteriales</taxon>
        <taxon>Syntrophomonadaceae</taxon>
        <taxon>Syntrophothermus</taxon>
    </lineage>
</organism>
<reference evidence="1 2" key="2">
    <citation type="journal article" date="2010" name="Stand. Genomic Sci.">
        <title>Complete genome sequence of Syntrophothermus lipocalidus type strain (TGB-C1).</title>
        <authorList>
            <person name="Djao O.D."/>
            <person name="Zhang X."/>
            <person name="Lucas S."/>
            <person name="Lapidus A."/>
            <person name="Del Rio T.G."/>
            <person name="Nolan M."/>
            <person name="Tice H."/>
            <person name="Cheng J.F."/>
            <person name="Han C."/>
            <person name="Tapia R."/>
            <person name="Goodwin L."/>
            <person name="Pitluck S."/>
            <person name="Liolios K."/>
            <person name="Ivanova N."/>
            <person name="Mavromatis K."/>
            <person name="Mikhailova N."/>
            <person name="Ovchinnikova G."/>
            <person name="Pati A."/>
            <person name="Brambilla E."/>
            <person name="Chen A."/>
            <person name="Palaniappan K."/>
            <person name="Land M."/>
            <person name="Hauser L."/>
            <person name="Chang Y.J."/>
            <person name="Jeffries C.D."/>
            <person name="Rohde M."/>
            <person name="Sikorski J."/>
            <person name="Spring S."/>
            <person name="Goker M."/>
            <person name="Detter J.C."/>
            <person name="Woyke T."/>
            <person name="Bristow J."/>
            <person name="Eisen J.A."/>
            <person name="Markowitz V."/>
            <person name="Hugenholtz P."/>
            <person name="Kyrpides N.C."/>
            <person name="Klenk H.P."/>
        </authorList>
    </citation>
    <scope>NUCLEOTIDE SEQUENCE [LARGE SCALE GENOMIC DNA]</scope>
    <source>
        <strain evidence="2">DSM 12680 / TGB-C1</strain>
    </source>
</reference>
<evidence type="ECO:0000313" key="1">
    <source>
        <dbReference type="EMBL" id="ADI02127.1"/>
    </source>
</evidence>
<dbReference type="OrthoDB" id="2382245at2"/>